<feature type="region of interest" description="Disordered" evidence="1">
    <location>
        <begin position="41"/>
        <end position="61"/>
    </location>
</feature>
<sequence>MTDEEDEVFHPRLMMLDDFDGEIEGRLKFHKSLYQYRNSESSSEDWAFRREEHGPLDPGFSSRMQAYEDLDLAEVDEDEEPHRFSITSKGKRFARGLSNGLSKLRDGFDEQRDSLKDIASQNKERTGSEIEQDEDVQEAKDEPYQTDV</sequence>
<dbReference type="PATRIC" id="fig|1230458.4.peg.1595"/>
<dbReference type="Proteomes" id="UP000011648">
    <property type="component" value="Unassembled WGS sequence"/>
</dbReference>
<comment type="caution">
    <text evidence="2">The sequence shown here is derived from an EMBL/GenBank/DDBJ whole genome shotgun (WGS) entry which is preliminary data.</text>
</comment>
<dbReference type="AlphaFoldDB" id="M0A482"/>
<accession>M0A482</accession>
<evidence type="ECO:0000313" key="2">
    <source>
        <dbReference type="EMBL" id="ELY93141.1"/>
    </source>
</evidence>
<feature type="compositionally biased region" description="Basic and acidic residues" evidence="1">
    <location>
        <begin position="137"/>
        <end position="148"/>
    </location>
</feature>
<feature type="compositionally biased region" description="Basic and acidic residues" evidence="1">
    <location>
        <begin position="46"/>
        <end position="55"/>
    </location>
</feature>
<dbReference type="EMBL" id="AOIL01000020">
    <property type="protein sequence ID" value="ELY93141.1"/>
    <property type="molecule type" value="Genomic_DNA"/>
</dbReference>
<evidence type="ECO:0000313" key="3">
    <source>
        <dbReference type="Proteomes" id="UP000011648"/>
    </source>
</evidence>
<name>M0A482_9EURY</name>
<dbReference type="STRING" id="1230458.C484_07998"/>
<protein>
    <submittedName>
        <fullName evidence="2">Uncharacterized protein</fullName>
    </submittedName>
</protein>
<evidence type="ECO:0000256" key="1">
    <source>
        <dbReference type="SAM" id="MobiDB-lite"/>
    </source>
</evidence>
<reference evidence="2 3" key="1">
    <citation type="journal article" date="2014" name="PLoS Genet.">
        <title>Phylogenetically driven sequencing of extremely halophilic archaea reveals strategies for static and dynamic osmo-response.</title>
        <authorList>
            <person name="Becker E.A."/>
            <person name="Seitzer P.M."/>
            <person name="Tritt A."/>
            <person name="Larsen D."/>
            <person name="Krusor M."/>
            <person name="Yao A.I."/>
            <person name="Wu D."/>
            <person name="Madern D."/>
            <person name="Eisen J.A."/>
            <person name="Darling A.E."/>
            <person name="Facciotti M.T."/>
        </authorList>
    </citation>
    <scope>NUCLEOTIDE SEQUENCE [LARGE SCALE GENOMIC DNA]</scope>
    <source>
        <strain evidence="2 3">DSM 12281</strain>
    </source>
</reference>
<dbReference type="OrthoDB" id="324335at2157"/>
<proteinExistence type="predicted"/>
<feature type="region of interest" description="Disordered" evidence="1">
    <location>
        <begin position="101"/>
        <end position="148"/>
    </location>
</feature>
<organism evidence="2 3">
    <name type="scientific">Natrialba taiwanensis DSM 12281</name>
    <dbReference type="NCBI Taxonomy" id="1230458"/>
    <lineage>
        <taxon>Archaea</taxon>
        <taxon>Methanobacteriati</taxon>
        <taxon>Methanobacteriota</taxon>
        <taxon>Stenosarchaea group</taxon>
        <taxon>Halobacteria</taxon>
        <taxon>Halobacteriales</taxon>
        <taxon>Natrialbaceae</taxon>
        <taxon>Natrialba</taxon>
    </lineage>
</organism>
<gene>
    <name evidence="2" type="ORF">C484_07998</name>
</gene>
<keyword evidence="3" id="KW-1185">Reference proteome</keyword>
<dbReference type="RefSeq" id="WP_006825389.1">
    <property type="nucleotide sequence ID" value="NZ_AOIL01000020.1"/>
</dbReference>
<feature type="compositionally biased region" description="Basic and acidic residues" evidence="1">
    <location>
        <begin position="103"/>
        <end position="128"/>
    </location>
</feature>